<feature type="compositionally biased region" description="Basic and acidic residues" evidence="1">
    <location>
        <begin position="399"/>
        <end position="412"/>
    </location>
</feature>
<feature type="region of interest" description="Disordered" evidence="1">
    <location>
        <begin position="306"/>
        <end position="325"/>
    </location>
</feature>
<accession>R7QNU5</accession>
<dbReference type="EMBL" id="HG002134">
    <property type="protein sequence ID" value="CDF40172.1"/>
    <property type="molecule type" value="Genomic_DNA"/>
</dbReference>
<dbReference type="Gene3D" id="2.130.10.10">
    <property type="entry name" value="YVTN repeat-like/Quinoprotein amine dehydrogenase"/>
    <property type="match status" value="1"/>
</dbReference>
<gene>
    <name evidence="2" type="ORF">CHC_T00009106001</name>
</gene>
<dbReference type="AlphaFoldDB" id="R7QNU5"/>
<dbReference type="PANTHER" id="PTHR19847:SF7">
    <property type="entry name" value="DDB1- AND CUL4-ASSOCIATED FACTOR 11"/>
    <property type="match status" value="1"/>
</dbReference>
<dbReference type="SMART" id="SM00320">
    <property type="entry name" value="WD40"/>
    <property type="match status" value="4"/>
</dbReference>
<dbReference type="SUPFAM" id="SSF50978">
    <property type="entry name" value="WD40 repeat-like"/>
    <property type="match status" value="1"/>
</dbReference>
<evidence type="ECO:0000313" key="2">
    <source>
        <dbReference type="EMBL" id="CDF40172.1"/>
    </source>
</evidence>
<sequence length="419" mass="45459">MSAQPNQLHFVRSHRFSFMSPSGARYRHRPSAPLPVPSEARVDLATEINRATELPSARASVSRLRALDALARGEECSFAALAHGIIPDVAQRFVDRYGERVYGGRFVGEDGKRFVTSCQDPSIRVYETNGCEKRAAWKLTHEIKGLGVHWTITDFDISPDGRWLAYVSLNRLVHVVDLENVREAQTVFDLSVGAGFSVNIWSIKWSHDGSEIVAGTGGNGRSCYGNVIIFDVQLGKIVQVLSAHTDDVNSVCFMRTGERNLILSASDDALGKAQLPTLRLRLPEARKVDPTMLTCRNARAYDSETLGPSRHVNARPKLASPRGGGVCGAPVRANVRLDQGRRAFPSQQREGPVHQAVGRAQVHVKLRAGAGVVAAARPVVRLPAAVPAAGNGAARLPRRRGDVVRGRARDAADADPGVL</sequence>
<dbReference type="InterPro" id="IPR015943">
    <property type="entry name" value="WD40/YVTN_repeat-like_dom_sf"/>
</dbReference>
<dbReference type="OrthoDB" id="63070at2759"/>
<keyword evidence="3" id="KW-1185">Reference proteome</keyword>
<organism evidence="2 3">
    <name type="scientific">Chondrus crispus</name>
    <name type="common">Carrageen Irish moss</name>
    <name type="synonym">Polymorpha crispa</name>
    <dbReference type="NCBI Taxonomy" id="2769"/>
    <lineage>
        <taxon>Eukaryota</taxon>
        <taxon>Rhodophyta</taxon>
        <taxon>Florideophyceae</taxon>
        <taxon>Rhodymeniophycidae</taxon>
        <taxon>Gigartinales</taxon>
        <taxon>Gigartinaceae</taxon>
        <taxon>Chondrus</taxon>
    </lineage>
</organism>
<dbReference type="KEGG" id="ccp:CHC_T00009106001"/>
<dbReference type="GO" id="GO:0043161">
    <property type="term" value="P:proteasome-mediated ubiquitin-dependent protein catabolic process"/>
    <property type="evidence" value="ECO:0007669"/>
    <property type="project" value="TreeGrafter"/>
</dbReference>
<protein>
    <submittedName>
        <fullName evidence="2">WD40-repeat containing protein</fullName>
    </submittedName>
</protein>
<dbReference type="Proteomes" id="UP000012073">
    <property type="component" value="Unassembled WGS sequence"/>
</dbReference>
<dbReference type="InterPro" id="IPR036322">
    <property type="entry name" value="WD40_repeat_dom_sf"/>
</dbReference>
<dbReference type="PANTHER" id="PTHR19847">
    <property type="entry name" value="DDB1- AND CUL4-ASSOCIATED FACTOR 11"/>
    <property type="match status" value="1"/>
</dbReference>
<dbReference type="InterPro" id="IPR001680">
    <property type="entry name" value="WD40_rpt"/>
</dbReference>
<proteinExistence type="predicted"/>
<dbReference type="Gramene" id="CDF40172">
    <property type="protein sequence ID" value="CDF40172"/>
    <property type="gene ID" value="CHC_T00009106001"/>
</dbReference>
<dbReference type="InterPro" id="IPR051859">
    <property type="entry name" value="DCAF"/>
</dbReference>
<name>R7QNU5_CHOCR</name>
<dbReference type="Pfam" id="PF00400">
    <property type="entry name" value="WD40"/>
    <property type="match status" value="1"/>
</dbReference>
<evidence type="ECO:0000313" key="3">
    <source>
        <dbReference type="Proteomes" id="UP000012073"/>
    </source>
</evidence>
<dbReference type="GO" id="GO:0080008">
    <property type="term" value="C:Cul4-RING E3 ubiquitin ligase complex"/>
    <property type="evidence" value="ECO:0007669"/>
    <property type="project" value="TreeGrafter"/>
</dbReference>
<feature type="region of interest" description="Disordered" evidence="1">
    <location>
        <begin position="388"/>
        <end position="419"/>
    </location>
</feature>
<dbReference type="RefSeq" id="XP_005710466.1">
    <property type="nucleotide sequence ID" value="XM_005710409.1"/>
</dbReference>
<reference evidence="3" key="1">
    <citation type="journal article" date="2013" name="Proc. Natl. Acad. Sci. U.S.A.">
        <title>Genome structure and metabolic features in the red seaweed Chondrus crispus shed light on evolution of the Archaeplastida.</title>
        <authorList>
            <person name="Collen J."/>
            <person name="Porcel B."/>
            <person name="Carre W."/>
            <person name="Ball S.G."/>
            <person name="Chaparro C."/>
            <person name="Tonon T."/>
            <person name="Barbeyron T."/>
            <person name="Michel G."/>
            <person name="Noel B."/>
            <person name="Valentin K."/>
            <person name="Elias M."/>
            <person name="Artiguenave F."/>
            <person name="Arun A."/>
            <person name="Aury J.M."/>
            <person name="Barbosa-Neto J.F."/>
            <person name="Bothwell J.H."/>
            <person name="Bouget F.Y."/>
            <person name="Brillet L."/>
            <person name="Cabello-Hurtado F."/>
            <person name="Capella-Gutierrez S."/>
            <person name="Charrier B."/>
            <person name="Cladiere L."/>
            <person name="Cock J.M."/>
            <person name="Coelho S.M."/>
            <person name="Colleoni C."/>
            <person name="Czjzek M."/>
            <person name="Da Silva C."/>
            <person name="Delage L."/>
            <person name="Denoeud F."/>
            <person name="Deschamps P."/>
            <person name="Dittami S.M."/>
            <person name="Gabaldon T."/>
            <person name="Gachon C.M."/>
            <person name="Groisillier A."/>
            <person name="Herve C."/>
            <person name="Jabbari K."/>
            <person name="Katinka M."/>
            <person name="Kloareg B."/>
            <person name="Kowalczyk N."/>
            <person name="Labadie K."/>
            <person name="Leblanc C."/>
            <person name="Lopez P.J."/>
            <person name="McLachlan D.H."/>
            <person name="Meslet-Cladiere L."/>
            <person name="Moustafa A."/>
            <person name="Nehr Z."/>
            <person name="Nyvall Collen P."/>
            <person name="Panaud O."/>
            <person name="Partensky F."/>
            <person name="Poulain J."/>
            <person name="Rensing S.A."/>
            <person name="Rousvoal S."/>
            <person name="Samson G."/>
            <person name="Symeonidi A."/>
            <person name="Weissenbach J."/>
            <person name="Zambounis A."/>
            <person name="Wincker P."/>
            <person name="Boyen C."/>
        </authorList>
    </citation>
    <scope>NUCLEOTIDE SEQUENCE [LARGE SCALE GENOMIC DNA]</scope>
    <source>
        <strain evidence="3">cv. Stackhouse</strain>
    </source>
</reference>
<evidence type="ECO:0000256" key="1">
    <source>
        <dbReference type="SAM" id="MobiDB-lite"/>
    </source>
</evidence>
<dbReference type="GeneID" id="17318186"/>
<dbReference type="STRING" id="2769.R7QNU5"/>